<gene>
    <name evidence="4" type="ORF">C8N45_114112</name>
</gene>
<dbReference type="InterPro" id="IPR050490">
    <property type="entry name" value="Bact_solute-bd_prot1"/>
</dbReference>
<evidence type="ECO:0000313" key="4">
    <source>
        <dbReference type="EMBL" id="PUB11337.1"/>
    </source>
</evidence>
<dbReference type="GO" id="GO:0042597">
    <property type="term" value="C:periplasmic space"/>
    <property type="evidence" value="ECO:0007669"/>
    <property type="project" value="UniProtKB-SubCell"/>
</dbReference>
<proteinExistence type="inferred from homology"/>
<evidence type="ECO:0000313" key="5">
    <source>
        <dbReference type="Proteomes" id="UP000244523"/>
    </source>
</evidence>
<comment type="caution">
    <text evidence="4">The sequence shown here is derived from an EMBL/GenBank/DDBJ whole genome shotgun (WGS) entry which is preliminary data.</text>
</comment>
<comment type="similarity">
    <text evidence="2">Belongs to the bacterial solute-binding protein 1 family.</text>
</comment>
<feature type="signal peptide" evidence="3">
    <location>
        <begin position="1"/>
        <end position="23"/>
    </location>
</feature>
<comment type="subcellular location">
    <subcellularLocation>
        <location evidence="1">Periplasm</location>
    </subcellularLocation>
</comment>
<dbReference type="Gene3D" id="3.40.190.10">
    <property type="entry name" value="Periplasmic binding protein-like II"/>
    <property type="match status" value="1"/>
</dbReference>
<reference evidence="4 5" key="1">
    <citation type="submission" date="2018-04" db="EMBL/GenBank/DDBJ databases">
        <title>Genomic Encyclopedia of Archaeal and Bacterial Type Strains, Phase II (KMG-II): from individual species to whole genera.</title>
        <authorList>
            <person name="Goeker M."/>
        </authorList>
    </citation>
    <scope>NUCLEOTIDE SEQUENCE [LARGE SCALE GENOMIC DNA]</scope>
    <source>
        <strain evidence="4 5">DSM 29955</strain>
    </source>
</reference>
<feature type="chain" id="PRO_5015400969" evidence="3">
    <location>
        <begin position="24"/>
        <end position="415"/>
    </location>
</feature>
<dbReference type="OrthoDB" id="7532544at2"/>
<accession>A0A2T6K9B0</accession>
<dbReference type="Proteomes" id="UP000244523">
    <property type="component" value="Unassembled WGS sequence"/>
</dbReference>
<dbReference type="EMBL" id="QBUD01000014">
    <property type="protein sequence ID" value="PUB11337.1"/>
    <property type="molecule type" value="Genomic_DNA"/>
</dbReference>
<evidence type="ECO:0000256" key="3">
    <source>
        <dbReference type="SAM" id="SignalP"/>
    </source>
</evidence>
<dbReference type="SUPFAM" id="SSF53850">
    <property type="entry name" value="Periplasmic binding protein-like II"/>
    <property type="match status" value="1"/>
</dbReference>
<organism evidence="4 5">
    <name type="scientific">Yoonia sediminilitoris</name>
    <dbReference type="NCBI Taxonomy" id="1286148"/>
    <lineage>
        <taxon>Bacteria</taxon>
        <taxon>Pseudomonadati</taxon>
        <taxon>Pseudomonadota</taxon>
        <taxon>Alphaproteobacteria</taxon>
        <taxon>Rhodobacterales</taxon>
        <taxon>Paracoccaceae</taxon>
        <taxon>Yoonia</taxon>
    </lineage>
</organism>
<dbReference type="AlphaFoldDB" id="A0A2T6K9B0"/>
<keyword evidence="5" id="KW-1185">Reference proteome</keyword>
<dbReference type="InterPro" id="IPR006059">
    <property type="entry name" value="SBP"/>
</dbReference>
<name>A0A2T6K9B0_9RHOB</name>
<protein>
    <submittedName>
        <fullName evidence="4">Carbohydrate ABC transporter substrate-binding protein (CUT1 family)</fullName>
    </submittedName>
</protein>
<dbReference type="PANTHER" id="PTHR43649">
    <property type="entry name" value="ARABINOSE-BINDING PROTEIN-RELATED"/>
    <property type="match status" value="1"/>
</dbReference>
<keyword evidence="3" id="KW-0732">Signal</keyword>
<dbReference type="Pfam" id="PF01547">
    <property type="entry name" value="SBP_bac_1"/>
    <property type="match status" value="1"/>
</dbReference>
<sequence>MNMIKTALLSTAITAVASTTAIAGGHGCAMDAGRISIIGNEFPAIQSVAALALECAASAETASNLTADHQTLNVAGMTGNPAEYTSAIVANSSIVALINEDVIQPLDALVAEYGADIPSQQLITVNGQIMAVAFMANAQHLVYRKDVLEQAGLDVPTSYEEVLAAAAKIRADGIMEYPVGGAYAAGWNLAQEFTNMYIGTGGQFFEPGTANVTINNAQGVEALEMMKALTAYMNPDYLTHDSNATSAEWEAGNVALMNMWGSRIGVLMDDEGSAPEVYENTVVGGPLTVGDSGVPATTLWWDGWTVAKNISDEDAATTFQALAHATSPALLNDETMSQAVWLMDGFEAQPVNEGVLASVAAGSTPYPMVPFQGLLHSALGDNLADFLQGNESAEQTLADVEAAYTAAATEQGFLQ</sequence>
<dbReference type="RefSeq" id="WP_108388040.1">
    <property type="nucleotide sequence ID" value="NZ_QBUD01000014.1"/>
</dbReference>
<dbReference type="PANTHER" id="PTHR43649:SF12">
    <property type="entry name" value="DIACETYLCHITOBIOSE BINDING PROTEIN DASA"/>
    <property type="match status" value="1"/>
</dbReference>
<evidence type="ECO:0000256" key="1">
    <source>
        <dbReference type="ARBA" id="ARBA00004418"/>
    </source>
</evidence>
<evidence type="ECO:0000256" key="2">
    <source>
        <dbReference type="ARBA" id="ARBA00008520"/>
    </source>
</evidence>